<organism evidence="2 3">
    <name type="scientific">Cylindrobasidium torrendii FP15055 ss-10</name>
    <dbReference type="NCBI Taxonomy" id="1314674"/>
    <lineage>
        <taxon>Eukaryota</taxon>
        <taxon>Fungi</taxon>
        <taxon>Dikarya</taxon>
        <taxon>Basidiomycota</taxon>
        <taxon>Agaricomycotina</taxon>
        <taxon>Agaricomycetes</taxon>
        <taxon>Agaricomycetidae</taxon>
        <taxon>Agaricales</taxon>
        <taxon>Marasmiineae</taxon>
        <taxon>Physalacriaceae</taxon>
        <taxon>Cylindrobasidium</taxon>
    </lineage>
</organism>
<accession>A0A0D7BQV5</accession>
<protein>
    <recommendedName>
        <fullName evidence="4">F-box domain-containing protein</fullName>
    </recommendedName>
</protein>
<feature type="region of interest" description="Disordered" evidence="1">
    <location>
        <begin position="261"/>
        <end position="280"/>
    </location>
</feature>
<dbReference type="SUPFAM" id="SSF52047">
    <property type="entry name" value="RNI-like"/>
    <property type="match status" value="1"/>
</dbReference>
<evidence type="ECO:0008006" key="4">
    <source>
        <dbReference type="Google" id="ProtNLM"/>
    </source>
</evidence>
<evidence type="ECO:0000313" key="2">
    <source>
        <dbReference type="EMBL" id="KIY71986.1"/>
    </source>
</evidence>
<name>A0A0D7BQV5_9AGAR</name>
<dbReference type="Proteomes" id="UP000054007">
    <property type="component" value="Unassembled WGS sequence"/>
</dbReference>
<gene>
    <name evidence="2" type="ORF">CYLTODRAFT_450309</name>
</gene>
<dbReference type="EMBL" id="KN880448">
    <property type="protein sequence ID" value="KIY71986.1"/>
    <property type="molecule type" value="Genomic_DNA"/>
</dbReference>
<evidence type="ECO:0000313" key="3">
    <source>
        <dbReference type="Proteomes" id="UP000054007"/>
    </source>
</evidence>
<proteinExistence type="predicted"/>
<keyword evidence="3" id="KW-1185">Reference proteome</keyword>
<sequence>MAVFSHRCPHTSSLRRAISIFKPSGPCNLCFPYLDTEWQLPESQRTKQVPRVGQLGRYLMFRGDDAATPDETDEILHRQMEHAVVKSIRKQNTSTRSAKIRHDARWCTFLSQNYSSTLQELVFIGRTSEHINLLMSSLPKLPQLRTLAIALDPTARHAAIPGLARIPQLPQVRALKLEGWNRDLWACLSRTCTNVRQLRLLDLQGSYEGSMQTKIMQKLIDACTSSLETLRLSLFYEAGLNLRSLSHLKVIKLSLPQSSKCAEDDEATYDTLPNTGPEDP</sequence>
<evidence type="ECO:0000256" key="1">
    <source>
        <dbReference type="SAM" id="MobiDB-lite"/>
    </source>
</evidence>
<dbReference type="AlphaFoldDB" id="A0A0D7BQV5"/>
<dbReference type="Gene3D" id="3.80.10.10">
    <property type="entry name" value="Ribonuclease Inhibitor"/>
    <property type="match status" value="1"/>
</dbReference>
<dbReference type="InterPro" id="IPR032675">
    <property type="entry name" value="LRR_dom_sf"/>
</dbReference>
<reference evidence="2 3" key="1">
    <citation type="journal article" date="2015" name="Fungal Genet. Biol.">
        <title>Evolution of novel wood decay mechanisms in Agaricales revealed by the genome sequences of Fistulina hepatica and Cylindrobasidium torrendii.</title>
        <authorList>
            <person name="Floudas D."/>
            <person name="Held B.W."/>
            <person name="Riley R."/>
            <person name="Nagy L.G."/>
            <person name="Koehler G."/>
            <person name="Ransdell A.S."/>
            <person name="Younus H."/>
            <person name="Chow J."/>
            <person name="Chiniquy J."/>
            <person name="Lipzen A."/>
            <person name="Tritt A."/>
            <person name="Sun H."/>
            <person name="Haridas S."/>
            <person name="LaButti K."/>
            <person name="Ohm R.A."/>
            <person name="Kues U."/>
            <person name="Blanchette R.A."/>
            <person name="Grigoriev I.V."/>
            <person name="Minto R.E."/>
            <person name="Hibbett D.S."/>
        </authorList>
    </citation>
    <scope>NUCLEOTIDE SEQUENCE [LARGE SCALE GENOMIC DNA]</scope>
    <source>
        <strain evidence="2 3">FP15055 ss-10</strain>
    </source>
</reference>